<dbReference type="NCBIfam" id="TIGR00427">
    <property type="entry name" value="NAAT family transporter"/>
    <property type="match status" value="1"/>
</dbReference>
<evidence type="ECO:0000256" key="7">
    <source>
        <dbReference type="RuleBase" id="RU362048"/>
    </source>
</evidence>
<sequence length="242" mass="25875">MKQGLPPRQVTLHRPVNAVFRAAVEFHERSQQLDHTEIVKALGTFLAIMNPFLSLPVFLAMTSGFTVAQQRVLAAKVTLFSAIMCLVILFAGQKIIGFFGITIDQFRIAGGIVLAQISWSMLNGSNIASHQGSHQEQAQIQNLSGLAFYPLTFPMLIGPGTIATIIIYTGHGGSLSATLEVGGIIAGILLILFGVLFFSSEIGKVMSETMRTITTRLMGMVLLAISVGMVVAGLKAVFPGLS</sequence>
<evidence type="ECO:0000256" key="4">
    <source>
        <dbReference type="ARBA" id="ARBA00022692"/>
    </source>
</evidence>
<keyword evidence="4 7" id="KW-0812">Transmembrane</keyword>
<gene>
    <name evidence="8" type="ORF">CD178_02964</name>
</gene>
<evidence type="ECO:0000256" key="3">
    <source>
        <dbReference type="ARBA" id="ARBA00022475"/>
    </source>
</evidence>
<dbReference type="AlphaFoldDB" id="A0A347WFR5"/>
<keyword evidence="5 7" id="KW-1133">Transmembrane helix</keyword>
<feature type="transmembrane region" description="Helical" evidence="7">
    <location>
        <begin position="220"/>
        <end position="238"/>
    </location>
</feature>
<comment type="similarity">
    <text evidence="2 7">Belongs to the UPF0056 (MarC) family.</text>
</comment>
<dbReference type="KEGG" id="ksc:CD178_02964"/>
<evidence type="ECO:0000256" key="2">
    <source>
        <dbReference type="ARBA" id="ARBA00009784"/>
    </source>
</evidence>
<comment type="subcellular location">
    <subcellularLocation>
        <location evidence="1 7">Cell membrane</location>
        <topology evidence="1 7">Multi-pass membrane protein</topology>
    </subcellularLocation>
</comment>
<feature type="transmembrane region" description="Helical" evidence="7">
    <location>
        <begin position="73"/>
        <end position="96"/>
    </location>
</feature>
<evidence type="ECO:0000256" key="1">
    <source>
        <dbReference type="ARBA" id="ARBA00004651"/>
    </source>
</evidence>
<evidence type="ECO:0000256" key="6">
    <source>
        <dbReference type="ARBA" id="ARBA00023136"/>
    </source>
</evidence>
<dbReference type="Pfam" id="PF01914">
    <property type="entry name" value="MarC"/>
    <property type="match status" value="1"/>
</dbReference>
<dbReference type="PANTHER" id="PTHR33508">
    <property type="entry name" value="UPF0056 MEMBRANE PROTEIN YHCE"/>
    <property type="match status" value="1"/>
</dbReference>
<feature type="transmembrane region" description="Helical" evidence="7">
    <location>
        <begin position="181"/>
        <end position="199"/>
    </location>
</feature>
<feature type="transmembrane region" description="Helical" evidence="7">
    <location>
        <begin position="38"/>
        <end position="61"/>
    </location>
</feature>
<proteinExistence type="inferred from homology"/>
<evidence type="ECO:0000313" key="9">
    <source>
        <dbReference type="Proteomes" id="UP000264120"/>
    </source>
</evidence>
<accession>A0A347WFR5</accession>
<dbReference type="PANTHER" id="PTHR33508:SF1">
    <property type="entry name" value="UPF0056 MEMBRANE PROTEIN YHCE"/>
    <property type="match status" value="1"/>
</dbReference>
<keyword evidence="6 7" id="KW-0472">Membrane</keyword>
<reference evidence="8 9" key="1">
    <citation type="submission" date="2017-08" db="EMBL/GenBank/DDBJ databases">
        <title>Complete genome sequence of Gluconacetobacter saccharivorans CV1 isolated from Fermented Vinegar.</title>
        <authorList>
            <person name="Kim S.-Y."/>
        </authorList>
    </citation>
    <scope>NUCLEOTIDE SEQUENCE [LARGE SCALE GENOMIC DNA]</scope>
    <source>
        <strain evidence="8 9">CV1</strain>
    </source>
</reference>
<protein>
    <recommendedName>
        <fullName evidence="7">UPF0056 membrane protein</fullName>
    </recommendedName>
</protein>
<feature type="transmembrane region" description="Helical" evidence="7">
    <location>
        <begin position="146"/>
        <end position="169"/>
    </location>
</feature>
<dbReference type="EMBL" id="CP023036">
    <property type="protein sequence ID" value="AXY23708.1"/>
    <property type="molecule type" value="Genomic_DNA"/>
</dbReference>
<dbReference type="Proteomes" id="UP000264120">
    <property type="component" value="Chromosome"/>
</dbReference>
<evidence type="ECO:0000256" key="5">
    <source>
        <dbReference type="ARBA" id="ARBA00022989"/>
    </source>
</evidence>
<dbReference type="GO" id="GO:0005886">
    <property type="term" value="C:plasma membrane"/>
    <property type="evidence" value="ECO:0007669"/>
    <property type="project" value="UniProtKB-SubCell"/>
</dbReference>
<organism evidence="8 9">
    <name type="scientific">Komagataeibacter saccharivorans</name>
    <dbReference type="NCBI Taxonomy" id="265959"/>
    <lineage>
        <taxon>Bacteria</taxon>
        <taxon>Pseudomonadati</taxon>
        <taxon>Pseudomonadota</taxon>
        <taxon>Alphaproteobacteria</taxon>
        <taxon>Acetobacterales</taxon>
        <taxon>Acetobacteraceae</taxon>
        <taxon>Komagataeibacter</taxon>
    </lineage>
</organism>
<evidence type="ECO:0000313" key="8">
    <source>
        <dbReference type="EMBL" id="AXY23708.1"/>
    </source>
</evidence>
<name>A0A347WFR5_9PROT</name>
<comment type="caution">
    <text evidence="7">Lacks conserved residue(s) required for the propagation of feature annotation.</text>
</comment>
<keyword evidence="3" id="KW-1003">Cell membrane</keyword>
<keyword evidence="9" id="KW-1185">Reference proteome</keyword>
<dbReference type="InterPro" id="IPR002771">
    <property type="entry name" value="Multi_antbiot-R_MarC"/>
</dbReference>